<sequence length="517" mass="55187">MMYDVHEPPVLIVGGGLTGLTAALFLRYHGVPSVLVERRSTTSPQPKARRINIRTMELFRQIGIAGEVEAAAADLAGYQAMAAGPTLAQAERLPFTLPGGLPDWDAITPSAACLCSQDLLEPTLRALAETRGCDIRFGVECVEFDETATGVTATLRTGDGVETLSASYLIAADGAHSPIRRRLGIGRHGRGSLGSAVNVYFRADLSELVRGREFNLCQIENDRVPGAFASIDGSRRWLFTSSATPDRAPEQWPALLREAIGADVELEVLSVLPWESGMFVADHFGAGRVFLAGDSAHVMPPYAAAGANTGIQDGHNLAWKLAMVLGGHAPAALLDSYDRERRPVGRYIADQSSIRTANLRTMTHESTDGTPLADPIALILGTRYPEGAFVDDGSPHTMARLDLTGRPGTRLPHRFLADGRSTLDLIGRNFALLLGPDAPAPQSGSHSIDIVRMDRDWCATVGSTPSGSLLVRPDQVVAWRTPVAPEDPDATVARIWDPILGGGTARAGSPELDLESS</sequence>
<keyword evidence="2" id="KW-0285">Flavoprotein</keyword>
<dbReference type="KEGG" id="nno:NONO_c63590"/>
<dbReference type="HOGENOM" id="CLU_009665_14_2_11"/>
<evidence type="ECO:0000313" key="6">
    <source>
        <dbReference type="Proteomes" id="UP000019150"/>
    </source>
</evidence>
<keyword evidence="5" id="KW-0560">Oxidoreductase</keyword>
<dbReference type="Proteomes" id="UP000019150">
    <property type="component" value="Chromosome"/>
</dbReference>
<dbReference type="InterPro" id="IPR036188">
    <property type="entry name" value="FAD/NAD-bd_sf"/>
</dbReference>
<proteinExistence type="predicted"/>
<comment type="cofactor">
    <cofactor evidence="1">
        <name>FAD</name>
        <dbReference type="ChEBI" id="CHEBI:57692"/>
    </cofactor>
</comment>
<dbReference type="PRINTS" id="PR00420">
    <property type="entry name" value="RNGMNOXGNASE"/>
</dbReference>
<evidence type="ECO:0000256" key="3">
    <source>
        <dbReference type="ARBA" id="ARBA00022827"/>
    </source>
</evidence>
<accession>W5TPP5</accession>
<dbReference type="PATRIC" id="fig|1415166.3.peg.6534"/>
<dbReference type="AlphaFoldDB" id="W5TPP5"/>
<dbReference type="InterPro" id="IPR002938">
    <property type="entry name" value="FAD-bd"/>
</dbReference>
<evidence type="ECO:0000256" key="2">
    <source>
        <dbReference type="ARBA" id="ARBA00022630"/>
    </source>
</evidence>
<dbReference type="RefSeq" id="WP_237755017.1">
    <property type="nucleotide sequence ID" value="NZ_CP006850.1"/>
</dbReference>
<feature type="domain" description="FAD-binding" evidence="4">
    <location>
        <begin position="9"/>
        <end position="351"/>
    </location>
</feature>
<reference evidence="5 6" key="1">
    <citation type="journal article" date="2014" name="Appl. Environ. Microbiol.">
        <title>Insights into the Microbial Degradation of Rubber and Gutta-Percha by Analysis of the Complete Genome of Nocardia nova SH22a.</title>
        <authorList>
            <person name="Luo Q."/>
            <person name="Hiessl S."/>
            <person name="Poehlein A."/>
            <person name="Daniel R."/>
            <person name="Steinbuchel A."/>
        </authorList>
    </citation>
    <scope>NUCLEOTIDE SEQUENCE [LARGE SCALE GENOMIC DNA]</scope>
    <source>
        <strain evidence="5">SH22a</strain>
    </source>
</reference>
<dbReference type="PANTHER" id="PTHR43004">
    <property type="entry name" value="TRK SYSTEM POTASSIUM UPTAKE PROTEIN"/>
    <property type="match status" value="1"/>
</dbReference>
<dbReference type="Gene3D" id="3.30.9.10">
    <property type="entry name" value="D-Amino Acid Oxidase, subunit A, domain 2"/>
    <property type="match status" value="1"/>
</dbReference>
<dbReference type="EMBL" id="CP006850">
    <property type="protein sequence ID" value="AHH21129.1"/>
    <property type="molecule type" value="Genomic_DNA"/>
</dbReference>
<keyword evidence="5" id="KW-0503">Monooxygenase</keyword>
<dbReference type="GO" id="GO:0016709">
    <property type="term" value="F:oxidoreductase activity, acting on paired donors, with incorporation or reduction of molecular oxygen, NAD(P)H as one donor, and incorporation of one atom of oxygen"/>
    <property type="evidence" value="ECO:0007669"/>
    <property type="project" value="UniProtKB-ARBA"/>
</dbReference>
<keyword evidence="3" id="KW-0274">FAD</keyword>
<dbReference type="STRING" id="1415166.NONO_c63590"/>
<dbReference type="Gene3D" id="3.40.30.120">
    <property type="match status" value="1"/>
</dbReference>
<dbReference type="Pfam" id="PF01494">
    <property type="entry name" value="FAD_binding_3"/>
    <property type="match status" value="1"/>
</dbReference>
<dbReference type="PANTHER" id="PTHR43004:SF19">
    <property type="entry name" value="BINDING MONOOXYGENASE, PUTATIVE (JCVI)-RELATED"/>
    <property type="match status" value="1"/>
</dbReference>
<dbReference type="eggNOG" id="COG0654">
    <property type="taxonomic scope" value="Bacteria"/>
</dbReference>
<organism evidence="5 6">
    <name type="scientific">Nocardia nova SH22a</name>
    <dbReference type="NCBI Taxonomy" id="1415166"/>
    <lineage>
        <taxon>Bacteria</taxon>
        <taxon>Bacillati</taxon>
        <taxon>Actinomycetota</taxon>
        <taxon>Actinomycetes</taxon>
        <taxon>Mycobacteriales</taxon>
        <taxon>Nocardiaceae</taxon>
        <taxon>Nocardia</taxon>
    </lineage>
</organism>
<evidence type="ECO:0000256" key="1">
    <source>
        <dbReference type="ARBA" id="ARBA00001974"/>
    </source>
</evidence>
<protein>
    <submittedName>
        <fullName evidence="5">FAD-dependent monooxygenase</fullName>
    </submittedName>
</protein>
<keyword evidence="6" id="KW-1185">Reference proteome</keyword>
<gene>
    <name evidence="5" type="ORF">NONO_c63590</name>
</gene>
<evidence type="ECO:0000313" key="5">
    <source>
        <dbReference type="EMBL" id="AHH21129.1"/>
    </source>
</evidence>
<dbReference type="GO" id="GO:0071949">
    <property type="term" value="F:FAD binding"/>
    <property type="evidence" value="ECO:0007669"/>
    <property type="project" value="InterPro"/>
</dbReference>
<dbReference type="InterPro" id="IPR050641">
    <property type="entry name" value="RIFMO-like"/>
</dbReference>
<dbReference type="Gene3D" id="3.50.50.60">
    <property type="entry name" value="FAD/NAD(P)-binding domain"/>
    <property type="match status" value="1"/>
</dbReference>
<evidence type="ECO:0000259" key="4">
    <source>
        <dbReference type="Pfam" id="PF01494"/>
    </source>
</evidence>
<dbReference type="Pfam" id="PF21274">
    <property type="entry name" value="Rng_hyd_C"/>
    <property type="match status" value="1"/>
</dbReference>
<dbReference type="SUPFAM" id="SSF51905">
    <property type="entry name" value="FAD/NAD(P)-binding domain"/>
    <property type="match status" value="1"/>
</dbReference>
<name>W5TPP5_9NOCA</name>